<dbReference type="AlphaFoldDB" id="A0A9J7IZT7"/>
<dbReference type="Proteomes" id="UP000301870">
    <property type="component" value="Chromosome 27"/>
</dbReference>
<dbReference type="SUPFAM" id="SSF100895">
    <property type="entry name" value="Kazal-type serine protease inhibitors"/>
    <property type="match status" value="7"/>
</dbReference>
<feature type="domain" description="Kazal-like" evidence="2">
    <location>
        <begin position="283"/>
        <end position="338"/>
    </location>
</feature>
<evidence type="ECO:0000259" key="2">
    <source>
        <dbReference type="PROSITE" id="PS51465"/>
    </source>
</evidence>
<feature type="domain" description="Kazal-like" evidence="2">
    <location>
        <begin position="340"/>
        <end position="387"/>
    </location>
</feature>
<dbReference type="KEGG" id="sliu:111358364"/>
<evidence type="ECO:0000256" key="1">
    <source>
        <dbReference type="SAM" id="SignalP"/>
    </source>
</evidence>
<dbReference type="Gene3D" id="3.30.60.30">
    <property type="match status" value="7"/>
</dbReference>
<feature type="domain" description="Kazal-like" evidence="2">
    <location>
        <begin position="181"/>
        <end position="242"/>
    </location>
</feature>
<dbReference type="PANTHER" id="PTHR21131:SF0">
    <property type="entry name" value="GEO10195P1-RELATED"/>
    <property type="match status" value="1"/>
</dbReference>
<keyword evidence="4" id="KW-0646">Protease inhibitor</keyword>
<dbReference type="CDD" id="cd00104">
    <property type="entry name" value="KAZAL_FS"/>
    <property type="match status" value="6"/>
</dbReference>
<reference evidence="4" key="1">
    <citation type="submission" date="2025-08" db="UniProtKB">
        <authorList>
            <consortium name="RefSeq"/>
        </authorList>
    </citation>
    <scope>IDENTIFICATION</scope>
    <source>
        <strain evidence="4">Ishihara</strain>
        <tissue evidence="4">Whole body</tissue>
    </source>
</reference>
<evidence type="ECO:0000313" key="4">
    <source>
        <dbReference type="RefSeq" id="XP_022829250.1"/>
    </source>
</evidence>
<dbReference type="PROSITE" id="PS51257">
    <property type="entry name" value="PROKAR_LIPOPROTEIN"/>
    <property type="match status" value="1"/>
</dbReference>
<dbReference type="PROSITE" id="PS00282">
    <property type="entry name" value="KAZAL_1"/>
    <property type="match status" value="5"/>
</dbReference>
<dbReference type="PROSITE" id="PS51465">
    <property type="entry name" value="KAZAL_2"/>
    <property type="match status" value="7"/>
</dbReference>
<dbReference type="Pfam" id="PF07648">
    <property type="entry name" value="Kazal_2"/>
    <property type="match status" value="4"/>
</dbReference>
<dbReference type="Pfam" id="PF00050">
    <property type="entry name" value="Kazal_1"/>
    <property type="match status" value="3"/>
</dbReference>
<dbReference type="RefSeq" id="XP_022829250.1">
    <property type="nucleotide sequence ID" value="XM_022973482.1"/>
</dbReference>
<accession>A0A9J7IZT7</accession>
<dbReference type="GO" id="GO:0004867">
    <property type="term" value="F:serine-type endopeptidase inhibitor activity"/>
    <property type="evidence" value="ECO:0007669"/>
    <property type="project" value="UniProtKB-KW"/>
</dbReference>
<dbReference type="PANTHER" id="PTHR21131">
    <property type="entry name" value="SERINE-TYPE ENDOPEPTIDASE INHIBITOR"/>
    <property type="match status" value="1"/>
</dbReference>
<sequence>MVIIKGLLVAVVSLLPFVSSCENNVFVPKPYPNHSAHVRCECDCVFRPVCGSDCKTYSNECSLKCISKHRVDHGFLPIHMVSHGQCPPHKPCNCPAGGKPVCGSDGHTYSNECACDCENGRRHLIGLDPIKVAYPGPCRLPYCICPDVIIPVCGTDGKTYKNICYLQCISRHNQANGKPCIEVKCEGPCEQDNCMCTLNVDPVCASNGKTYSNLCEFQCENRRRSQLGKSCLTIQHKGTCVDCKCPKIYQPVCGSNGQTFANICLFTCENNRRKLQKRPCLTIASQGVCPCTCTLQYEPVCGTDERTYGNSCQLRCENKRRSDLGLSLIGIEHPGRCVCDCSCCTRQFAPVCGSDGRCYWNKCWLRCNRDCNSDIGYPLDVLHHGPC</sequence>
<dbReference type="SMART" id="SM00280">
    <property type="entry name" value="KAZAL"/>
    <property type="match status" value="7"/>
</dbReference>
<dbReference type="InterPro" id="IPR036058">
    <property type="entry name" value="Kazal_dom_sf"/>
</dbReference>
<feature type="signal peptide" evidence="1">
    <location>
        <begin position="1"/>
        <end position="20"/>
    </location>
</feature>
<protein>
    <submittedName>
        <fullName evidence="4">Serine protease inhibitor dipetalogastin-like</fullName>
    </submittedName>
</protein>
<dbReference type="InterPro" id="IPR053265">
    <property type="entry name" value="Serpin"/>
</dbReference>
<gene>
    <name evidence="4" type="primary">LOC111358364</name>
</gene>
<dbReference type="GeneID" id="111358364"/>
<feature type="domain" description="Kazal-like" evidence="2">
    <location>
        <begin position="34"/>
        <end position="68"/>
    </location>
</feature>
<feature type="chain" id="PRO_5039939714" evidence="1">
    <location>
        <begin position="21"/>
        <end position="387"/>
    </location>
</feature>
<organism evidence="3 4">
    <name type="scientific">Spodoptera litura</name>
    <name type="common">Asian cotton leafworm</name>
    <dbReference type="NCBI Taxonomy" id="69820"/>
    <lineage>
        <taxon>Eukaryota</taxon>
        <taxon>Metazoa</taxon>
        <taxon>Ecdysozoa</taxon>
        <taxon>Arthropoda</taxon>
        <taxon>Hexapoda</taxon>
        <taxon>Insecta</taxon>
        <taxon>Pterygota</taxon>
        <taxon>Neoptera</taxon>
        <taxon>Endopterygota</taxon>
        <taxon>Lepidoptera</taxon>
        <taxon>Glossata</taxon>
        <taxon>Ditrysia</taxon>
        <taxon>Noctuoidea</taxon>
        <taxon>Noctuidae</taxon>
        <taxon>Amphipyrinae</taxon>
        <taxon>Spodoptera</taxon>
    </lineage>
</organism>
<keyword evidence="4" id="KW-0722">Serine protease inhibitor</keyword>
<dbReference type="OrthoDB" id="88467at2759"/>
<proteinExistence type="predicted"/>
<dbReference type="InterPro" id="IPR002350">
    <property type="entry name" value="Kazal_dom"/>
</dbReference>
<evidence type="ECO:0000313" key="3">
    <source>
        <dbReference type="Proteomes" id="UP000301870"/>
    </source>
</evidence>
<feature type="domain" description="Kazal-like" evidence="2">
    <location>
        <begin position="243"/>
        <end position="282"/>
    </location>
</feature>
<feature type="domain" description="Kazal-like" evidence="2">
    <location>
        <begin position="80"/>
        <end position="140"/>
    </location>
</feature>
<name>A0A9J7IZT7_SPOLT</name>
<keyword evidence="3" id="KW-1185">Reference proteome</keyword>
<keyword evidence="1" id="KW-0732">Signal</keyword>
<feature type="domain" description="Kazal-like" evidence="2">
    <location>
        <begin position="142"/>
        <end position="180"/>
    </location>
</feature>